<evidence type="ECO:0000259" key="16">
    <source>
        <dbReference type="PROSITE" id="PS51198"/>
    </source>
</evidence>
<accession>A0A1I0XV87</accession>
<evidence type="ECO:0000313" key="19">
    <source>
        <dbReference type="Proteomes" id="UP000198796"/>
    </source>
</evidence>
<dbReference type="NCBIfam" id="TIGR02784">
    <property type="entry name" value="addA_alphas"/>
    <property type="match status" value="1"/>
</dbReference>
<dbReference type="Pfam" id="PF00580">
    <property type="entry name" value="UvrD-helicase"/>
    <property type="match status" value="1"/>
</dbReference>
<dbReference type="AlphaFoldDB" id="A0A1I0XV87"/>
<protein>
    <recommendedName>
        <fullName evidence="12">DNA 3'-5' helicase</fullName>
        <ecNumber evidence="12">5.6.2.4</ecNumber>
    </recommendedName>
    <alternativeName>
        <fullName evidence="13">DNA 3'-5' helicase II</fullName>
    </alternativeName>
</protein>
<dbReference type="Proteomes" id="UP000198796">
    <property type="component" value="Unassembled WGS sequence"/>
</dbReference>
<dbReference type="PANTHER" id="PTHR11070:SF2">
    <property type="entry name" value="ATP-DEPENDENT DNA HELICASE SRS2"/>
    <property type="match status" value="1"/>
</dbReference>
<evidence type="ECO:0000256" key="11">
    <source>
        <dbReference type="ARBA" id="ARBA00034617"/>
    </source>
</evidence>
<evidence type="ECO:0000256" key="5">
    <source>
        <dbReference type="ARBA" id="ARBA00022806"/>
    </source>
</evidence>
<evidence type="ECO:0000256" key="2">
    <source>
        <dbReference type="ARBA" id="ARBA00022741"/>
    </source>
</evidence>
<dbReference type="GO" id="GO:0003677">
    <property type="term" value="F:DNA binding"/>
    <property type="evidence" value="ECO:0007669"/>
    <property type="project" value="UniProtKB-KW"/>
</dbReference>
<dbReference type="GO" id="GO:0004527">
    <property type="term" value="F:exonuclease activity"/>
    <property type="evidence" value="ECO:0007669"/>
    <property type="project" value="UniProtKB-KW"/>
</dbReference>
<organism evidence="18 19">
    <name type="scientific">Poseidonocella pacifica</name>
    <dbReference type="NCBI Taxonomy" id="871651"/>
    <lineage>
        <taxon>Bacteria</taxon>
        <taxon>Pseudomonadati</taxon>
        <taxon>Pseudomonadota</taxon>
        <taxon>Alphaproteobacteria</taxon>
        <taxon>Rhodobacterales</taxon>
        <taxon>Roseobacteraceae</taxon>
        <taxon>Poseidonocella</taxon>
    </lineage>
</organism>
<dbReference type="OrthoDB" id="9810135at2"/>
<dbReference type="SUPFAM" id="SSF52980">
    <property type="entry name" value="Restriction endonuclease-like"/>
    <property type="match status" value="1"/>
</dbReference>
<keyword evidence="9" id="KW-0234">DNA repair</keyword>
<evidence type="ECO:0000256" key="6">
    <source>
        <dbReference type="ARBA" id="ARBA00022839"/>
    </source>
</evidence>
<feature type="domain" description="UvrD-like helicase C-terminal" evidence="17">
    <location>
        <begin position="497"/>
        <end position="779"/>
    </location>
</feature>
<dbReference type="GO" id="GO:0005829">
    <property type="term" value="C:cytosol"/>
    <property type="evidence" value="ECO:0007669"/>
    <property type="project" value="TreeGrafter"/>
</dbReference>
<dbReference type="EC" id="5.6.2.4" evidence="12"/>
<evidence type="ECO:0000313" key="18">
    <source>
        <dbReference type="EMBL" id="SFB04577.1"/>
    </source>
</evidence>
<dbReference type="Pfam" id="PF12705">
    <property type="entry name" value="PDDEXK_1"/>
    <property type="match status" value="1"/>
</dbReference>
<dbReference type="Gene3D" id="3.90.320.10">
    <property type="match status" value="1"/>
</dbReference>
<keyword evidence="7 15" id="KW-0067">ATP-binding</keyword>
<keyword evidence="6" id="KW-0269">Exonuclease</keyword>
<keyword evidence="8" id="KW-0238">DNA-binding</keyword>
<dbReference type="PROSITE" id="PS51198">
    <property type="entry name" value="UVRD_HELICASE_ATP_BIND"/>
    <property type="match status" value="1"/>
</dbReference>
<dbReference type="EMBL" id="FOJU01000004">
    <property type="protein sequence ID" value="SFB04577.1"/>
    <property type="molecule type" value="Genomic_DNA"/>
</dbReference>
<evidence type="ECO:0000256" key="3">
    <source>
        <dbReference type="ARBA" id="ARBA00022763"/>
    </source>
</evidence>
<gene>
    <name evidence="18" type="ORF">SAMN05421688_2501</name>
</gene>
<dbReference type="InterPro" id="IPR014017">
    <property type="entry name" value="DNA_helicase_UvrD-like_C"/>
</dbReference>
<evidence type="ECO:0000256" key="8">
    <source>
        <dbReference type="ARBA" id="ARBA00023125"/>
    </source>
</evidence>
<evidence type="ECO:0000256" key="9">
    <source>
        <dbReference type="ARBA" id="ARBA00023204"/>
    </source>
</evidence>
<dbReference type="Gene3D" id="1.10.486.10">
    <property type="entry name" value="PCRA, domain 4"/>
    <property type="match status" value="1"/>
</dbReference>
<dbReference type="GO" id="GO:0000725">
    <property type="term" value="P:recombinational repair"/>
    <property type="evidence" value="ECO:0007669"/>
    <property type="project" value="TreeGrafter"/>
</dbReference>
<dbReference type="InterPro" id="IPR014151">
    <property type="entry name" value="DNA_helicase_AddA"/>
</dbReference>
<proteinExistence type="predicted"/>
<evidence type="ECO:0000256" key="4">
    <source>
        <dbReference type="ARBA" id="ARBA00022801"/>
    </source>
</evidence>
<dbReference type="InterPro" id="IPR011604">
    <property type="entry name" value="PDDEXK-like_dom_sf"/>
</dbReference>
<dbReference type="RefSeq" id="WP_092065393.1">
    <property type="nucleotide sequence ID" value="NZ_FOJU01000004.1"/>
</dbReference>
<dbReference type="SUPFAM" id="SSF52540">
    <property type="entry name" value="P-loop containing nucleoside triphosphate hydrolases"/>
    <property type="match status" value="1"/>
</dbReference>
<evidence type="ECO:0000259" key="17">
    <source>
        <dbReference type="PROSITE" id="PS51217"/>
    </source>
</evidence>
<dbReference type="InterPro" id="IPR027417">
    <property type="entry name" value="P-loop_NTPase"/>
</dbReference>
<dbReference type="Pfam" id="PF13361">
    <property type="entry name" value="UvrD_C"/>
    <property type="match status" value="1"/>
</dbReference>
<reference evidence="18 19" key="1">
    <citation type="submission" date="2016-10" db="EMBL/GenBank/DDBJ databases">
        <authorList>
            <person name="de Groot N.N."/>
        </authorList>
    </citation>
    <scope>NUCLEOTIDE SEQUENCE [LARGE SCALE GENOMIC DNA]</scope>
    <source>
        <strain evidence="18 19">DSM 29316</strain>
    </source>
</reference>
<dbReference type="GO" id="GO:0043138">
    <property type="term" value="F:3'-5' DNA helicase activity"/>
    <property type="evidence" value="ECO:0007669"/>
    <property type="project" value="UniProtKB-EC"/>
</dbReference>
<dbReference type="STRING" id="871651.SAMN05421688_2501"/>
<keyword evidence="3" id="KW-0227">DNA damage</keyword>
<dbReference type="InterPro" id="IPR038726">
    <property type="entry name" value="PDDEXK_AddAB-type"/>
</dbReference>
<evidence type="ECO:0000256" key="12">
    <source>
        <dbReference type="ARBA" id="ARBA00034808"/>
    </source>
</evidence>
<evidence type="ECO:0000256" key="14">
    <source>
        <dbReference type="ARBA" id="ARBA00048988"/>
    </source>
</evidence>
<dbReference type="Gene3D" id="3.40.50.300">
    <property type="entry name" value="P-loop containing nucleotide triphosphate hydrolases"/>
    <property type="match status" value="4"/>
</dbReference>
<keyword evidence="4 15" id="KW-0378">Hydrolase</keyword>
<dbReference type="PANTHER" id="PTHR11070">
    <property type="entry name" value="UVRD / RECB / PCRA DNA HELICASE FAMILY MEMBER"/>
    <property type="match status" value="1"/>
</dbReference>
<feature type="binding site" evidence="15">
    <location>
        <begin position="25"/>
        <end position="32"/>
    </location>
    <ligand>
        <name>ATP</name>
        <dbReference type="ChEBI" id="CHEBI:30616"/>
    </ligand>
</feature>
<keyword evidence="1" id="KW-0540">Nuclease</keyword>
<evidence type="ECO:0000256" key="13">
    <source>
        <dbReference type="ARBA" id="ARBA00034923"/>
    </source>
</evidence>
<dbReference type="InterPro" id="IPR011335">
    <property type="entry name" value="Restrct_endonuc-II-like"/>
</dbReference>
<evidence type="ECO:0000256" key="15">
    <source>
        <dbReference type="PROSITE-ProRule" id="PRU00560"/>
    </source>
</evidence>
<evidence type="ECO:0000256" key="7">
    <source>
        <dbReference type="ARBA" id="ARBA00022840"/>
    </source>
</evidence>
<comment type="catalytic activity">
    <reaction evidence="14">
        <text>ATP + H2O = ADP + phosphate + H(+)</text>
        <dbReference type="Rhea" id="RHEA:13065"/>
        <dbReference type="ChEBI" id="CHEBI:15377"/>
        <dbReference type="ChEBI" id="CHEBI:15378"/>
        <dbReference type="ChEBI" id="CHEBI:30616"/>
        <dbReference type="ChEBI" id="CHEBI:43474"/>
        <dbReference type="ChEBI" id="CHEBI:456216"/>
        <dbReference type="EC" id="5.6.2.4"/>
    </reaction>
</comment>
<sequence>MSPRDDATERQVRAAHPARSTWLSANAGSGKTRVLTDRVARLLLTGADPRHILCLTYTKAAASEMQNRLFRRLGAWAMLPDAELRTALDELGADADASPETLRRARTLFASAIETPGGLKIQTIHSFCSALLRRFPLEAGVSPDFTEIEDRAADLLRGQVLDDMAAGPDVSLLKGIAAYIGDEQIAALISEIIRNRAAFQADLGESAIFAALDLREGSAPQDALSIAFDGSEKYLAQAILGICAEQTKTYKEFAADLANLDLEAPGWPEFEGVCDLFLYKSGETAGESKSRNFPQANHKKAVEAFAPIIDELHAFMDRVAEAKRFLGAVNAAQKTLALHRFAKAFLQRYEAAKLARGWLDFDDLILKARGLVTDPRLAQWVLYRLDGGIDHILVDEAQDTSPLQWDVVKRLTEEFTSGAGARPEAIRTLFVVGDVKQSIYSFQGADPDAFSEMRNRFGQRFEEVDHPFQVLELQHSFRSSPAILEAVDHTFATPRDAGLGQSSDHRAFHAQMPGRVDLWPVVEPPETPEDGPWYAPIDQPAQNDAAVMLAQRIAGEIRRMIDEETLPAHGGARRAVRAGDILILVQRRSPLFHEIIRACKVEGLDVAGADRLKVGSELAVRDLAALLSFLALPEDDLSLATALRSPIFGWSEQEVFDLAARRGPKFLWEELRRRQAEFPQTMEVIQDLRREADFLRPYELIERVLTRHDGRRRILARLGVEAEDGIDALLSQALGYERTEVPSLTGFLTWMQTDDLEIKRQMDSAGDKIRVMTVHGAKGLEAPIVILPDTAVRRARQGDALLEIDQNVFWRVPAPEMPEVYRESSERLRARDEAERMRLLYVAMTRAESWLIVAAAGNVGSEEQSWYGCVEAGLDSLGTPAYEFAFGTGRRHQTGDWSRPDSVLAPPPVSPLPNLPDWATHRAAPAKPLPEPVTPSALGGAKALPGEAGLDEETAKRRGTQIHLLLEHLPGLPARDLEAIAARLLPNADPAEREAALSATSALLDTPNLRAVFAPETLAEVPVSVMIGGVRIHGVIDRLIVEETRVLAIDFKTNRVVPRRPEECPEGLLRQMGAYAGALGQIYPDRRVETAILWTETHELMTLPHDLVTAAFTRAELP</sequence>
<keyword evidence="2 15" id="KW-0547">Nucleotide-binding</keyword>
<dbReference type="InterPro" id="IPR000212">
    <property type="entry name" value="DNA_helicase_UvrD/REP"/>
</dbReference>
<keyword evidence="19" id="KW-1185">Reference proteome</keyword>
<name>A0A1I0XV87_9RHOB</name>
<keyword evidence="10" id="KW-0413">Isomerase</keyword>
<evidence type="ECO:0000256" key="10">
    <source>
        <dbReference type="ARBA" id="ARBA00023235"/>
    </source>
</evidence>
<dbReference type="InterPro" id="IPR014016">
    <property type="entry name" value="UvrD-like_ATP-bd"/>
</dbReference>
<dbReference type="GO" id="GO:0033202">
    <property type="term" value="C:DNA helicase complex"/>
    <property type="evidence" value="ECO:0007669"/>
    <property type="project" value="TreeGrafter"/>
</dbReference>
<feature type="domain" description="UvrD-like helicase ATP-binding" evidence="16">
    <location>
        <begin position="4"/>
        <end position="480"/>
    </location>
</feature>
<dbReference type="PROSITE" id="PS51217">
    <property type="entry name" value="UVRD_HELICASE_CTER"/>
    <property type="match status" value="1"/>
</dbReference>
<comment type="catalytic activity">
    <reaction evidence="11">
        <text>Couples ATP hydrolysis with the unwinding of duplex DNA by translocating in the 3'-5' direction.</text>
        <dbReference type="EC" id="5.6.2.4"/>
    </reaction>
</comment>
<evidence type="ECO:0000256" key="1">
    <source>
        <dbReference type="ARBA" id="ARBA00022722"/>
    </source>
</evidence>
<keyword evidence="5 15" id="KW-0347">Helicase</keyword>
<dbReference type="GO" id="GO:0005524">
    <property type="term" value="F:ATP binding"/>
    <property type="evidence" value="ECO:0007669"/>
    <property type="project" value="UniProtKB-UniRule"/>
</dbReference>